<name>A0ABM3HZU0_9MYRT</name>
<dbReference type="InterPro" id="IPR012334">
    <property type="entry name" value="Pectin_lyas_fold"/>
</dbReference>
<evidence type="ECO:0000256" key="7">
    <source>
        <dbReference type="ARBA" id="ARBA00023316"/>
    </source>
</evidence>
<gene>
    <name evidence="11" type="primary">LOC115732443</name>
</gene>
<proteinExistence type="inferred from homology"/>
<keyword evidence="6 9" id="KW-0326">Glycosidase</keyword>
<organism evidence="10 11">
    <name type="scientific">Rhodamnia argentea</name>
    <dbReference type="NCBI Taxonomy" id="178133"/>
    <lineage>
        <taxon>Eukaryota</taxon>
        <taxon>Viridiplantae</taxon>
        <taxon>Streptophyta</taxon>
        <taxon>Embryophyta</taxon>
        <taxon>Tracheophyta</taxon>
        <taxon>Spermatophyta</taxon>
        <taxon>Magnoliopsida</taxon>
        <taxon>eudicotyledons</taxon>
        <taxon>Gunneridae</taxon>
        <taxon>Pentapetalae</taxon>
        <taxon>rosids</taxon>
        <taxon>malvids</taxon>
        <taxon>Myrtales</taxon>
        <taxon>Myrtaceae</taxon>
        <taxon>Myrtoideae</taxon>
        <taxon>Myrteae</taxon>
        <taxon>Australasian group</taxon>
        <taxon>Rhodamnia</taxon>
    </lineage>
</organism>
<protein>
    <submittedName>
        <fullName evidence="11">Polygalacturonase-like</fullName>
    </submittedName>
</protein>
<reference evidence="11" key="1">
    <citation type="submission" date="2025-08" db="UniProtKB">
        <authorList>
            <consortium name="RefSeq"/>
        </authorList>
    </citation>
    <scope>IDENTIFICATION</scope>
    <source>
        <tissue evidence="11">Leaf</tissue>
    </source>
</reference>
<evidence type="ECO:0000256" key="1">
    <source>
        <dbReference type="ARBA" id="ARBA00004191"/>
    </source>
</evidence>
<accession>A0ABM3HZU0</accession>
<keyword evidence="5 9" id="KW-0378">Hydrolase</keyword>
<dbReference type="RefSeq" id="XP_048142103.1">
    <property type="nucleotide sequence ID" value="XM_048286146.1"/>
</dbReference>
<keyword evidence="7" id="KW-0961">Cell wall biogenesis/degradation</keyword>
<keyword evidence="3" id="KW-0134">Cell wall</keyword>
<comment type="similarity">
    <text evidence="2 9">Belongs to the glycosyl hydrolase 28 family.</text>
</comment>
<evidence type="ECO:0000256" key="2">
    <source>
        <dbReference type="ARBA" id="ARBA00008834"/>
    </source>
</evidence>
<evidence type="ECO:0000313" key="11">
    <source>
        <dbReference type="RefSeq" id="XP_048142103.1"/>
    </source>
</evidence>
<dbReference type="InterPro" id="IPR000743">
    <property type="entry name" value="Glyco_hydro_28"/>
</dbReference>
<evidence type="ECO:0000256" key="5">
    <source>
        <dbReference type="ARBA" id="ARBA00022801"/>
    </source>
</evidence>
<dbReference type="Proteomes" id="UP000827889">
    <property type="component" value="Chromosome 10"/>
</dbReference>
<dbReference type="InterPro" id="IPR011050">
    <property type="entry name" value="Pectin_lyase_fold/virulence"/>
</dbReference>
<dbReference type="Gene3D" id="2.160.20.10">
    <property type="entry name" value="Single-stranded right-handed beta-helix, Pectin lyase-like"/>
    <property type="match status" value="1"/>
</dbReference>
<feature type="active site" evidence="8">
    <location>
        <position position="95"/>
    </location>
</feature>
<evidence type="ECO:0000256" key="3">
    <source>
        <dbReference type="ARBA" id="ARBA00022512"/>
    </source>
</evidence>
<dbReference type="PROSITE" id="PS00502">
    <property type="entry name" value="POLYGALACTURONASE"/>
    <property type="match status" value="1"/>
</dbReference>
<evidence type="ECO:0000256" key="9">
    <source>
        <dbReference type="RuleBase" id="RU361169"/>
    </source>
</evidence>
<dbReference type="PANTHER" id="PTHR31375">
    <property type="match status" value="1"/>
</dbReference>
<keyword evidence="4" id="KW-0964">Secreted</keyword>
<evidence type="ECO:0000256" key="8">
    <source>
        <dbReference type="PROSITE-ProRule" id="PRU10052"/>
    </source>
</evidence>
<evidence type="ECO:0000256" key="6">
    <source>
        <dbReference type="ARBA" id="ARBA00023295"/>
    </source>
</evidence>
<comment type="subcellular location">
    <subcellularLocation>
        <location evidence="1">Secreted</location>
        <location evidence="1">Cell wall</location>
    </subcellularLocation>
</comment>
<evidence type="ECO:0000313" key="10">
    <source>
        <dbReference type="Proteomes" id="UP000827889"/>
    </source>
</evidence>
<dbReference type="SUPFAM" id="SSF51126">
    <property type="entry name" value="Pectin lyase-like"/>
    <property type="match status" value="1"/>
</dbReference>
<dbReference type="Pfam" id="PF00295">
    <property type="entry name" value="Glyco_hydro_28"/>
    <property type="match status" value="1"/>
</dbReference>
<keyword evidence="10" id="KW-1185">Reference proteome</keyword>
<sequence>MALTRFNCENLITRNLKIQNVQQIHFLFKKCSDIRATGLQVTGPGSNPNTDGIHVAGTRNIEISSSIIGTGDDCISFVDGSQDVQAMEITCGPGHGISIGSLGSGNSEARFSGVTVDRANFSGTTNGVRIKISHGGSGSAGNIKFQNIEMHDVSNPIIAEQSYHDQDEPCRQQILMSLDLSGKNNMELIGRVQL</sequence>
<evidence type="ECO:0000256" key="4">
    <source>
        <dbReference type="ARBA" id="ARBA00022525"/>
    </source>
</evidence>
<dbReference type="GeneID" id="115732443"/>